<dbReference type="AlphaFoldDB" id="A0AA97M0C0"/>
<accession>A0AA97M0C0</accession>
<proteinExistence type="predicted"/>
<organism evidence="2 3">
    <name type="scientific">Thermobifida halotolerans</name>
    <dbReference type="NCBI Taxonomy" id="483545"/>
    <lineage>
        <taxon>Bacteria</taxon>
        <taxon>Bacillati</taxon>
        <taxon>Actinomycetota</taxon>
        <taxon>Actinomycetes</taxon>
        <taxon>Streptosporangiales</taxon>
        <taxon>Nocardiopsidaceae</taxon>
        <taxon>Thermobifida</taxon>
    </lineage>
</organism>
<keyword evidence="3" id="KW-1185">Reference proteome</keyword>
<name>A0AA97M0C0_9ACTN</name>
<dbReference type="InterPro" id="IPR011008">
    <property type="entry name" value="Dimeric_a/b-barrel"/>
</dbReference>
<evidence type="ECO:0000313" key="3">
    <source>
        <dbReference type="Proteomes" id="UP000265719"/>
    </source>
</evidence>
<feature type="region of interest" description="Disordered" evidence="1">
    <location>
        <begin position="103"/>
        <end position="125"/>
    </location>
</feature>
<dbReference type="Gene3D" id="3.30.70.100">
    <property type="match status" value="1"/>
</dbReference>
<dbReference type="RefSeq" id="WP_068691682.1">
    <property type="nucleotide sequence ID" value="NZ_CP063196.1"/>
</dbReference>
<evidence type="ECO:0000313" key="2">
    <source>
        <dbReference type="EMBL" id="UOE21261.1"/>
    </source>
</evidence>
<gene>
    <name evidence="2" type="ORF">NI17_009035</name>
</gene>
<dbReference type="EMBL" id="CP063196">
    <property type="protein sequence ID" value="UOE21261.1"/>
    <property type="molecule type" value="Genomic_DNA"/>
</dbReference>
<sequence length="125" mass="13730">MRIDIAWWDLDASAQTIDTLRGHLADAAAVWGDVPGLRLKLWMADRDRNRWGAVMVWEESRPHDSALPPNRAAELIGYPPTHRSRFEVEAAVEGLHALPTLHGLGPALTPADPPPHTESSPCTST</sequence>
<evidence type="ECO:0000256" key="1">
    <source>
        <dbReference type="SAM" id="MobiDB-lite"/>
    </source>
</evidence>
<dbReference type="Proteomes" id="UP000265719">
    <property type="component" value="Chromosome"/>
</dbReference>
<dbReference type="KEGG" id="thao:NI17_009035"/>
<dbReference type="SUPFAM" id="SSF54909">
    <property type="entry name" value="Dimeric alpha+beta barrel"/>
    <property type="match status" value="1"/>
</dbReference>
<reference evidence="2" key="1">
    <citation type="submission" date="2020-10" db="EMBL/GenBank/DDBJ databases">
        <title>De novo genome project of the cellulose decomposer Thermobifida halotolerans type strain.</title>
        <authorList>
            <person name="Nagy I."/>
            <person name="Horvath B."/>
            <person name="Kukolya J."/>
            <person name="Nagy I."/>
            <person name="Orsini M."/>
        </authorList>
    </citation>
    <scope>NUCLEOTIDE SEQUENCE</scope>
    <source>
        <strain evidence="2">DSM 44931</strain>
    </source>
</reference>
<protein>
    <submittedName>
        <fullName evidence="2">Uncharacterized protein</fullName>
    </submittedName>
</protein>